<accession>A0A6J8BMM9</accession>
<evidence type="ECO:0000313" key="2">
    <source>
        <dbReference type="Proteomes" id="UP000507470"/>
    </source>
</evidence>
<reference evidence="1 2" key="1">
    <citation type="submission" date="2020-06" db="EMBL/GenBank/DDBJ databases">
        <authorList>
            <person name="Li R."/>
            <person name="Bekaert M."/>
        </authorList>
    </citation>
    <scope>NUCLEOTIDE SEQUENCE [LARGE SCALE GENOMIC DNA]</scope>
    <source>
        <strain evidence="2">wild</strain>
    </source>
</reference>
<dbReference type="EMBL" id="CACVKT020003460">
    <property type="protein sequence ID" value="CAC5383959.1"/>
    <property type="molecule type" value="Genomic_DNA"/>
</dbReference>
<dbReference type="AlphaFoldDB" id="A0A6J8BMM9"/>
<protein>
    <submittedName>
        <fullName evidence="1">Uncharacterized protein</fullName>
    </submittedName>
</protein>
<sequence length="212" mass="24920">MNDPVEMLIDQMRSYSLFDTINEELVDILHIAAYIPIPKCGFNSHTKPFRYADVKRAHNKSMSRCWVLEGRPRGMQFVYYRMYTRAKSESRHELLVAYEHYMQRCYDDLNETAECDVRLFWKQIKRFKVCSSKVYLEIVYGDKMCSTPESLANCFADYFHDLQQPKDNDNFDNEFKYSIESTYNDIIKPCGVEGEYLPGGLITEQEVSTLIG</sequence>
<organism evidence="1 2">
    <name type="scientific">Mytilus coruscus</name>
    <name type="common">Sea mussel</name>
    <dbReference type="NCBI Taxonomy" id="42192"/>
    <lineage>
        <taxon>Eukaryota</taxon>
        <taxon>Metazoa</taxon>
        <taxon>Spiralia</taxon>
        <taxon>Lophotrochozoa</taxon>
        <taxon>Mollusca</taxon>
        <taxon>Bivalvia</taxon>
        <taxon>Autobranchia</taxon>
        <taxon>Pteriomorphia</taxon>
        <taxon>Mytilida</taxon>
        <taxon>Mytiloidea</taxon>
        <taxon>Mytilidae</taxon>
        <taxon>Mytilinae</taxon>
        <taxon>Mytilus</taxon>
    </lineage>
</organism>
<gene>
    <name evidence="1" type="ORF">MCOR_19650</name>
</gene>
<proteinExistence type="predicted"/>
<dbReference type="OrthoDB" id="6155487at2759"/>
<name>A0A6J8BMM9_MYTCO</name>
<keyword evidence="2" id="KW-1185">Reference proteome</keyword>
<evidence type="ECO:0000313" key="1">
    <source>
        <dbReference type="EMBL" id="CAC5383959.1"/>
    </source>
</evidence>
<dbReference type="Proteomes" id="UP000507470">
    <property type="component" value="Unassembled WGS sequence"/>
</dbReference>